<dbReference type="EMBL" id="JARJLG010000092">
    <property type="protein sequence ID" value="KAJ7747988.1"/>
    <property type="molecule type" value="Genomic_DNA"/>
</dbReference>
<reference evidence="1" key="1">
    <citation type="submission" date="2023-03" db="EMBL/GenBank/DDBJ databases">
        <title>Massive genome expansion in bonnet fungi (Mycena s.s.) driven by repeated elements and novel gene families across ecological guilds.</title>
        <authorList>
            <consortium name="Lawrence Berkeley National Laboratory"/>
            <person name="Harder C.B."/>
            <person name="Miyauchi S."/>
            <person name="Viragh M."/>
            <person name="Kuo A."/>
            <person name="Thoen E."/>
            <person name="Andreopoulos B."/>
            <person name="Lu D."/>
            <person name="Skrede I."/>
            <person name="Drula E."/>
            <person name="Henrissat B."/>
            <person name="Morin E."/>
            <person name="Kohler A."/>
            <person name="Barry K."/>
            <person name="LaButti K."/>
            <person name="Morin E."/>
            <person name="Salamov A."/>
            <person name="Lipzen A."/>
            <person name="Mereny Z."/>
            <person name="Hegedus B."/>
            <person name="Baldrian P."/>
            <person name="Stursova M."/>
            <person name="Weitz H."/>
            <person name="Taylor A."/>
            <person name="Grigoriev I.V."/>
            <person name="Nagy L.G."/>
            <person name="Martin F."/>
            <person name="Kauserud H."/>
        </authorList>
    </citation>
    <scope>NUCLEOTIDE SEQUENCE</scope>
    <source>
        <strain evidence="1">CBHHK188m</strain>
    </source>
</reference>
<evidence type="ECO:0000313" key="1">
    <source>
        <dbReference type="EMBL" id="KAJ7747988.1"/>
    </source>
</evidence>
<accession>A0AAD7IRU9</accession>
<gene>
    <name evidence="1" type="ORF">DFH07DRAFT_775931</name>
</gene>
<comment type="caution">
    <text evidence="1">The sequence shown here is derived from an EMBL/GenBank/DDBJ whole genome shotgun (WGS) entry which is preliminary data.</text>
</comment>
<sequence>MSTPLPRVVPEFLCPLGRSLERLRVSLGCPELFQEFVLRLNSIAIGQRFTAKDTVPFLHYGVRSYAVSDATAWSLIESGVAVAEVLHAGAHGIDLAGRASHFIPAHLPIEALREVRYTWGSQCQAFRCSWATDSTSLLTRWFPTRLAAIRTAARFADFVQHGIFVLAECILRHRVKGPFSAWNFAAVISMSKREFFGHISAANPSPLTDEVLLPRATGILYFSALDLEISELIRPCFTHLGVLEGPTQIGAALYPIEHHLRQPMDMIMTIGFERMEEDAENPTNRIIAAEQGVYNTSFGF</sequence>
<protein>
    <submittedName>
        <fullName evidence="1">Uncharacterized protein</fullName>
    </submittedName>
</protein>
<evidence type="ECO:0000313" key="2">
    <source>
        <dbReference type="Proteomes" id="UP001215280"/>
    </source>
</evidence>
<organism evidence="1 2">
    <name type="scientific">Mycena maculata</name>
    <dbReference type="NCBI Taxonomy" id="230809"/>
    <lineage>
        <taxon>Eukaryota</taxon>
        <taxon>Fungi</taxon>
        <taxon>Dikarya</taxon>
        <taxon>Basidiomycota</taxon>
        <taxon>Agaricomycotina</taxon>
        <taxon>Agaricomycetes</taxon>
        <taxon>Agaricomycetidae</taxon>
        <taxon>Agaricales</taxon>
        <taxon>Marasmiineae</taxon>
        <taxon>Mycenaceae</taxon>
        <taxon>Mycena</taxon>
    </lineage>
</organism>
<keyword evidence="2" id="KW-1185">Reference proteome</keyword>
<proteinExistence type="predicted"/>
<name>A0AAD7IRU9_9AGAR</name>
<dbReference type="Proteomes" id="UP001215280">
    <property type="component" value="Unassembled WGS sequence"/>
</dbReference>
<dbReference type="AlphaFoldDB" id="A0AAD7IRU9"/>